<dbReference type="PANTHER" id="PTHR33240">
    <property type="entry name" value="OS08G0508500 PROTEIN"/>
    <property type="match status" value="1"/>
</dbReference>
<dbReference type="InterPro" id="IPR021109">
    <property type="entry name" value="Peptidase_aspartic_dom_sf"/>
</dbReference>
<dbReference type="SUPFAM" id="SSF50630">
    <property type="entry name" value="Acid proteases"/>
    <property type="match status" value="1"/>
</dbReference>
<evidence type="ECO:0000256" key="1">
    <source>
        <dbReference type="SAM" id="MobiDB-lite"/>
    </source>
</evidence>
<gene>
    <name evidence="2" type="ORF">CCAM_LOCUS36504</name>
</gene>
<proteinExistence type="predicted"/>
<dbReference type="OrthoDB" id="1751727at2759"/>
<dbReference type="PANTHER" id="PTHR33240:SF15">
    <property type="entry name" value="GAG-PRO-LIKE PROTEIN"/>
    <property type="match status" value="1"/>
</dbReference>
<dbReference type="Gene3D" id="2.40.70.10">
    <property type="entry name" value="Acid Proteases"/>
    <property type="match status" value="1"/>
</dbReference>
<evidence type="ECO:0000313" key="2">
    <source>
        <dbReference type="EMBL" id="VFQ94728.1"/>
    </source>
</evidence>
<dbReference type="Proteomes" id="UP000595140">
    <property type="component" value="Unassembled WGS sequence"/>
</dbReference>
<evidence type="ECO:0000313" key="3">
    <source>
        <dbReference type="Proteomes" id="UP000595140"/>
    </source>
</evidence>
<organism evidence="2 3">
    <name type="scientific">Cuscuta campestris</name>
    <dbReference type="NCBI Taxonomy" id="132261"/>
    <lineage>
        <taxon>Eukaryota</taxon>
        <taxon>Viridiplantae</taxon>
        <taxon>Streptophyta</taxon>
        <taxon>Embryophyta</taxon>
        <taxon>Tracheophyta</taxon>
        <taxon>Spermatophyta</taxon>
        <taxon>Magnoliopsida</taxon>
        <taxon>eudicotyledons</taxon>
        <taxon>Gunneridae</taxon>
        <taxon>Pentapetalae</taxon>
        <taxon>asterids</taxon>
        <taxon>lamiids</taxon>
        <taxon>Solanales</taxon>
        <taxon>Convolvulaceae</taxon>
        <taxon>Cuscuteae</taxon>
        <taxon>Cuscuta</taxon>
        <taxon>Cuscuta subgen. Grammica</taxon>
        <taxon>Cuscuta sect. Cleistogrammica</taxon>
    </lineage>
</organism>
<dbReference type="CDD" id="cd00303">
    <property type="entry name" value="retropepsin_like"/>
    <property type="match status" value="1"/>
</dbReference>
<feature type="compositionally biased region" description="Basic and acidic residues" evidence="1">
    <location>
        <begin position="118"/>
        <end position="134"/>
    </location>
</feature>
<dbReference type="AlphaFoldDB" id="A0A484N374"/>
<feature type="compositionally biased region" description="Basic and acidic residues" evidence="1">
    <location>
        <begin position="172"/>
        <end position="184"/>
    </location>
</feature>
<reference evidence="2 3" key="1">
    <citation type="submission" date="2018-04" db="EMBL/GenBank/DDBJ databases">
        <authorList>
            <person name="Vogel A."/>
        </authorList>
    </citation>
    <scope>NUCLEOTIDE SEQUENCE [LARGE SCALE GENOMIC DNA]</scope>
</reference>
<keyword evidence="3" id="KW-1185">Reference proteome</keyword>
<feature type="compositionally biased region" description="Acidic residues" evidence="1">
    <location>
        <begin position="189"/>
        <end position="199"/>
    </location>
</feature>
<sequence length="436" mass="49084">MKLTVKSSLPDFQKRMKAELTNHMEIIEEFRRNSPFGAFLDIQRVPPPTMLWQFMSVRSILLLDGSEIHAPWITSLTSLACVANSTLGALVREHQSGDKPVQICVRKDAPSESEDEDATRKTLTSEEVVHSASHEDDEGKVDGDDDKEEMKEEDDDKEQEGVKEDHDDEGMKEEKDEFGEKKFDPSGVSEEEVLEEEAMDASPLNIRSTVDQEVLGEEKMVVSQLNLLNVRLMWIRRRRSHDIGDPLVIKVEINNVVVHCTLVDTGSSVNIMYNNTFKELGLSRGDLKPIRTPLSGFTGDTIEAEGTITVRARVGDGTHRLWLDMEFMGDQEPNTVDENVSTICAAIQKEEGRPRAEPVEEVEELALDPAKSEQKVKAGKTLPPRLKEQLMGVLRSFKVLFAWGLEDMPGVDPRIICHRLAVDPAHKPVKQKKHFL</sequence>
<protein>
    <submittedName>
        <fullName evidence="2">Uncharacterized protein</fullName>
    </submittedName>
</protein>
<dbReference type="EMBL" id="OOIL02005422">
    <property type="protein sequence ID" value="VFQ94728.1"/>
    <property type="molecule type" value="Genomic_DNA"/>
</dbReference>
<feature type="compositionally biased region" description="Acidic residues" evidence="1">
    <location>
        <begin position="135"/>
        <end position="158"/>
    </location>
</feature>
<accession>A0A484N374</accession>
<name>A0A484N374_9ASTE</name>
<feature type="region of interest" description="Disordered" evidence="1">
    <location>
        <begin position="98"/>
        <end position="205"/>
    </location>
</feature>